<keyword evidence="3" id="KW-1185">Reference proteome</keyword>
<dbReference type="Proteomes" id="UP000186955">
    <property type="component" value="Unassembled WGS sequence"/>
</dbReference>
<evidence type="ECO:0000313" key="2">
    <source>
        <dbReference type="EMBL" id="OKP07382.1"/>
    </source>
</evidence>
<protein>
    <submittedName>
        <fullName evidence="2">Uncharacterized protein</fullName>
    </submittedName>
</protein>
<sequence>MHSSKEYSFTIKDKKKSTPSDDLNAKETYVGPKQFKNYGKIDGDKQLKYASEFCAKLKGKKLNAGEKTIDKQYFDDKERVWYSYQVGWQTGSDCASPKELDAEYPLGKDHKNNCESLMRFAY</sequence>
<gene>
    <name evidence="2" type="ORF">PENSUB_5971</name>
</gene>
<evidence type="ECO:0000313" key="3">
    <source>
        <dbReference type="Proteomes" id="UP000186955"/>
    </source>
</evidence>
<comment type="caution">
    <text evidence="2">The sequence shown here is derived from an EMBL/GenBank/DDBJ whole genome shotgun (WGS) entry which is preliminary data.</text>
</comment>
<feature type="region of interest" description="Disordered" evidence="1">
    <location>
        <begin position="1"/>
        <end position="26"/>
    </location>
</feature>
<accession>A0A1Q5U4H9</accession>
<reference evidence="2 3" key="1">
    <citation type="submission" date="2016-10" db="EMBL/GenBank/DDBJ databases">
        <title>Genome sequence of the ascomycete fungus Penicillium subrubescens.</title>
        <authorList>
            <person name="De Vries R.P."/>
            <person name="Peng M."/>
            <person name="Dilokpimol A."/>
            <person name="Hilden K."/>
            <person name="Makela M.R."/>
            <person name="Grigoriev I."/>
            <person name="Riley R."/>
            <person name="Granchi Z."/>
        </authorList>
    </citation>
    <scope>NUCLEOTIDE SEQUENCE [LARGE SCALE GENOMIC DNA]</scope>
    <source>
        <strain evidence="2 3">CBS 132785</strain>
    </source>
</reference>
<dbReference type="OrthoDB" id="1896086at2759"/>
<evidence type="ECO:0000256" key="1">
    <source>
        <dbReference type="SAM" id="MobiDB-lite"/>
    </source>
</evidence>
<dbReference type="EMBL" id="MNBE01000582">
    <property type="protein sequence ID" value="OKP07382.1"/>
    <property type="molecule type" value="Genomic_DNA"/>
</dbReference>
<organism evidence="2 3">
    <name type="scientific">Penicillium subrubescens</name>
    <dbReference type="NCBI Taxonomy" id="1316194"/>
    <lineage>
        <taxon>Eukaryota</taxon>
        <taxon>Fungi</taxon>
        <taxon>Dikarya</taxon>
        <taxon>Ascomycota</taxon>
        <taxon>Pezizomycotina</taxon>
        <taxon>Eurotiomycetes</taxon>
        <taxon>Eurotiomycetidae</taxon>
        <taxon>Eurotiales</taxon>
        <taxon>Aspergillaceae</taxon>
        <taxon>Penicillium</taxon>
    </lineage>
</organism>
<proteinExistence type="predicted"/>
<name>A0A1Q5U4H9_9EURO</name>
<feature type="compositionally biased region" description="Basic and acidic residues" evidence="1">
    <location>
        <begin position="16"/>
        <end position="25"/>
    </location>
</feature>
<dbReference type="AlphaFoldDB" id="A0A1Q5U4H9"/>